<feature type="region of interest" description="Disordered" evidence="1">
    <location>
        <begin position="459"/>
        <end position="485"/>
    </location>
</feature>
<dbReference type="InterPro" id="IPR009060">
    <property type="entry name" value="UBA-like_sf"/>
</dbReference>
<protein>
    <submittedName>
        <fullName evidence="3">Activating signal cointegrator 1 complex subunit 2</fullName>
    </submittedName>
</protein>
<dbReference type="InterPro" id="IPR052586">
    <property type="entry name" value="ASCC2"/>
</dbReference>
<dbReference type="Pfam" id="PF02845">
    <property type="entry name" value="CUE"/>
    <property type="match status" value="1"/>
</dbReference>
<dbReference type="InterPro" id="IPR003892">
    <property type="entry name" value="CUE"/>
</dbReference>
<feature type="domain" description="CUE" evidence="2">
    <location>
        <begin position="323"/>
        <end position="366"/>
    </location>
</feature>
<evidence type="ECO:0000313" key="3">
    <source>
        <dbReference type="EMBL" id="PNY28869.1"/>
    </source>
</evidence>
<dbReference type="STRING" id="45235.A0A2K3QMW2"/>
<dbReference type="Proteomes" id="UP000236621">
    <property type="component" value="Unassembled WGS sequence"/>
</dbReference>
<dbReference type="SUPFAM" id="SSF46934">
    <property type="entry name" value="UBA-like"/>
    <property type="match status" value="1"/>
</dbReference>
<evidence type="ECO:0000313" key="4">
    <source>
        <dbReference type="Proteomes" id="UP000236621"/>
    </source>
</evidence>
<reference evidence="3 4" key="1">
    <citation type="submission" date="2017-08" db="EMBL/GenBank/DDBJ databases">
        <title>Harnessing the power of phylogenomics to disentangle the directionality and signatures of interkingdom host jumping in the parasitic fungal genus Tolypocladium.</title>
        <authorList>
            <person name="Quandt C.A."/>
            <person name="Patterson W."/>
            <person name="Spatafora J.W."/>
        </authorList>
    </citation>
    <scope>NUCLEOTIDE SEQUENCE [LARGE SCALE GENOMIC DNA]</scope>
    <source>
        <strain evidence="3 4">CBS 113982</strain>
    </source>
</reference>
<organism evidence="3 4">
    <name type="scientific">Tolypocladium capitatum</name>
    <dbReference type="NCBI Taxonomy" id="45235"/>
    <lineage>
        <taxon>Eukaryota</taxon>
        <taxon>Fungi</taxon>
        <taxon>Dikarya</taxon>
        <taxon>Ascomycota</taxon>
        <taxon>Pezizomycotina</taxon>
        <taxon>Sordariomycetes</taxon>
        <taxon>Hypocreomycetidae</taxon>
        <taxon>Hypocreales</taxon>
        <taxon>Ophiocordycipitaceae</taxon>
        <taxon>Tolypocladium</taxon>
    </lineage>
</organism>
<evidence type="ECO:0000256" key="1">
    <source>
        <dbReference type="SAM" id="MobiDB-lite"/>
    </source>
</evidence>
<accession>A0A2K3QMW2</accession>
<feature type="compositionally biased region" description="Pro residues" evidence="1">
    <location>
        <begin position="386"/>
        <end position="399"/>
    </location>
</feature>
<keyword evidence="4" id="KW-1185">Reference proteome</keyword>
<feature type="compositionally biased region" description="Basic residues" evidence="1">
    <location>
        <begin position="629"/>
        <end position="645"/>
    </location>
</feature>
<dbReference type="PANTHER" id="PTHR21494:SF0">
    <property type="entry name" value="ACTIVATING SIGNAL COINTEGRATOR 1 COMPLEX SUBUNIT 2"/>
    <property type="match status" value="1"/>
</dbReference>
<dbReference type="InterPro" id="IPR041800">
    <property type="entry name" value="ASCC2_CUE"/>
</dbReference>
<gene>
    <name evidence="3" type="ORF">TCAP_01207</name>
</gene>
<feature type="region of interest" description="Disordered" evidence="1">
    <location>
        <begin position="373"/>
        <end position="399"/>
    </location>
</feature>
<proteinExistence type="predicted"/>
<dbReference type="EMBL" id="NRSZ01000198">
    <property type="protein sequence ID" value="PNY28869.1"/>
    <property type="molecule type" value="Genomic_DNA"/>
</dbReference>
<dbReference type="AlphaFoldDB" id="A0A2K3QMW2"/>
<comment type="caution">
    <text evidence="3">The sequence shown here is derived from an EMBL/GenBank/DDBJ whole genome shotgun (WGS) entry which is preliminary data.</text>
</comment>
<dbReference type="PROSITE" id="PS51140">
    <property type="entry name" value="CUE"/>
    <property type="match status" value="1"/>
</dbReference>
<dbReference type="PANTHER" id="PTHR21494">
    <property type="entry name" value="ACTIVATING SIGNAL COINTEGRATOR 1 COMPLEX SUBUNIT 2 ASC-1 COMPLEX SUBUNIT P100"/>
    <property type="match status" value="1"/>
</dbReference>
<sequence length="651" mass="70896">MAVLPPLAPFPRASWQQRLSSKDWDALVEAWTALSEAYLGLSDDEFRRATAHGESVADFVSTYVSETASSQTSTSTALLKPVLQLASRLLTLSRPPQLLEYRFVSEVAKVYPKKRAMPLISRLFTNHATAIESSLVALKRLLIPHLDAGIKGDLDLVESHLRAINPLLHASPHACILFLAGSDFFEGLVTCFRVMNPPLRKVIITTTYLCLVGLTEAEPPKWAMLTDELFTLKTAADAHKQGPSNVNDSLVAELVTATPLLKILLRRAEATEAATDSLKKRITALEPFKKGAMVRPKRLTRRKVDKGKGNQTREGVHAEMHIHRMSQITQVQDLFPDLGAGFVSKCLDEYDDDVEQVVANLLAESLPSRLATANRGEPLSSHNQMPPRPDLVPRSTPPLVPTRRNVFDDDDFDHLGADASKISFGKKPAKTADEILGDKSTAPNKAAILSALAAFDSDDDERDDTYDAADVGGTVDSTNQEADGVTDGNEEALFRAYQVDGRVFDRDAATRRGAARTKLREETGMADEAIEGWSVMLTRNPQQKKRLEATYAFGGQQAQIERTAWRASPLGSGDEGSEADAGGSRGGRGGREGRGAPRGRGRGRGGNVAGPTGERETEAARRNKEAHKGSRANHNRRDARAKKMSRGGFPG</sequence>
<name>A0A2K3QMW2_9HYPO</name>
<feature type="region of interest" description="Disordered" evidence="1">
    <location>
        <begin position="567"/>
        <end position="651"/>
    </location>
</feature>
<dbReference type="SMART" id="SM00546">
    <property type="entry name" value="CUE"/>
    <property type="match status" value="1"/>
</dbReference>
<feature type="compositionally biased region" description="Basic and acidic residues" evidence="1">
    <location>
        <begin position="613"/>
        <end position="628"/>
    </location>
</feature>
<dbReference type="GO" id="GO:0043130">
    <property type="term" value="F:ubiquitin binding"/>
    <property type="evidence" value="ECO:0007669"/>
    <property type="project" value="InterPro"/>
</dbReference>
<dbReference type="Gene3D" id="1.10.8.10">
    <property type="entry name" value="DNA helicase RuvA subunit, C-terminal domain"/>
    <property type="match status" value="1"/>
</dbReference>
<dbReference type="OrthoDB" id="5577209at2759"/>
<dbReference type="CDD" id="cd14364">
    <property type="entry name" value="CUE_ASCC2"/>
    <property type="match status" value="1"/>
</dbReference>
<evidence type="ECO:0000259" key="2">
    <source>
        <dbReference type="PROSITE" id="PS51140"/>
    </source>
</evidence>